<keyword evidence="10" id="KW-0902">Two-component regulatory system</keyword>
<evidence type="ECO:0000256" key="7">
    <source>
        <dbReference type="ARBA" id="ARBA00022692"/>
    </source>
</evidence>
<dbReference type="PANTHER" id="PTHR45453:SF2">
    <property type="entry name" value="HISTIDINE KINASE"/>
    <property type="match status" value="1"/>
</dbReference>
<dbReference type="GeneID" id="93210929"/>
<keyword evidence="9 13" id="KW-1133">Transmembrane helix</keyword>
<dbReference type="InterPro" id="IPR003661">
    <property type="entry name" value="HisK_dim/P_dom"/>
</dbReference>
<evidence type="ECO:0000259" key="14">
    <source>
        <dbReference type="PROSITE" id="PS50109"/>
    </source>
</evidence>
<evidence type="ECO:0000313" key="15">
    <source>
        <dbReference type="EMBL" id="EGF23226.1"/>
    </source>
</evidence>
<feature type="transmembrane region" description="Helical" evidence="13">
    <location>
        <begin position="20"/>
        <end position="40"/>
    </location>
</feature>
<gene>
    <name evidence="15" type="ORF">HMPREF0091_10173</name>
</gene>
<dbReference type="InterPro" id="IPR004358">
    <property type="entry name" value="Sig_transdc_His_kin-like_C"/>
</dbReference>
<keyword evidence="11 13" id="KW-0472">Membrane</keyword>
<keyword evidence="16" id="KW-1185">Reference proteome</keyword>
<dbReference type="SMART" id="SM00388">
    <property type="entry name" value="HisKA"/>
    <property type="match status" value="1"/>
</dbReference>
<accession>F1T5U2</accession>
<keyword evidence="8 15" id="KW-0418">Kinase</keyword>
<sequence>MVLISVMLYLLGITWDLINVLLSGILLCTLFGVLGDYLLYARHLQTLKNLQILPNTRVLLDEDNFKTLLQELPREMRDALGHTVWLVHQEVKNMADELSNQKEYTELWVHEIKTPLAAIKLLLQNKNRGFVEDTSFEVDRIDHLVDQALYYARSSSVSNDFFIKEINLKTVVTRALQSYAKTLIDARIAPKLINLDVVVEADAKWLQFMIEQIFSNAAKYRKPNDMTAELIISAEHTQGDNGVWNTRLSIQDEGIGISASDKARVFDRAFTGENGRRSAKSTGMGLYLVRKLANKMNLSVALESQVGRGTSVSIYFSSSLHDVL</sequence>
<dbReference type="OrthoDB" id="9757990at2"/>
<dbReference type="InterPro" id="IPR036097">
    <property type="entry name" value="HisK_dim/P_sf"/>
</dbReference>
<keyword evidence="5" id="KW-0597">Phosphoprotein</keyword>
<comment type="subcellular location">
    <subcellularLocation>
        <location evidence="2">Cell membrane</location>
        <topology evidence="2">Multi-pass membrane protein</topology>
    </subcellularLocation>
</comment>
<evidence type="ECO:0000256" key="8">
    <source>
        <dbReference type="ARBA" id="ARBA00022777"/>
    </source>
</evidence>
<comment type="caution">
    <text evidence="15">The sequence shown here is derived from an EMBL/GenBank/DDBJ whole genome shotgun (WGS) entry which is preliminary data.</text>
</comment>
<dbReference type="SUPFAM" id="SSF47384">
    <property type="entry name" value="Homodimeric domain of signal transducing histidine kinase"/>
    <property type="match status" value="1"/>
</dbReference>
<dbReference type="InterPro" id="IPR036890">
    <property type="entry name" value="HATPase_C_sf"/>
</dbReference>
<dbReference type="EMBL" id="ACGK02000001">
    <property type="protein sequence ID" value="EGF23226.1"/>
    <property type="molecule type" value="Genomic_DNA"/>
</dbReference>
<proteinExistence type="predicted"/>
<dbReference type="InterPro" id="IPR050351">
    <property type="entry name" value="BphY/WalK/GraS-like"/>
</dbReference>
<dbReference type="Gene3D" id="3.30.565.10">
    <property type="entry name" value="Histidine kinase-like ATPase, C-terminal domain"/>
    <property type="match status" value="1"/>
</dbReference>
<dbReference type="PRINTS" id="PR00344">
    <property type="entry name" value="BCTRLSENSOR"/>
</dbReference>
<feature type="domain" description="Histidine kinase" evidence="14">
    <location>
        <begin position="107"/>
        <end position="320"/>
    </location>
</feature>
<dbReference type="SMART" id="SM00387">
    <property type="entry name" value="HATPase_c"/>
    <property type="match status" value="1"/>
</dbReference>
<dbReference type="eggNOG" id="COG0642">
    <property type="taxonomic scope" value="Bacteria"/>
</dbReference>
<evidence type="ECO:0000256" key="4">
    <source>
        <dbReference type="ARBA" id="ARBA00022475"/>
    </source>
</evidence>
<evidence type="ECO:0000256" key="1">
    <source>
        <dbReference type="ARBA" id="ARBA00000085"/>
    </source>
</evidence>
<evidence type="ECO:0000256" key="12">
    <source>
        <dbReference type="ARBA" id="ARBA00039401"/>
    </source>
</evidence>
<dbReference type="Pfam" id="PF02518">
    <property type="entry name" value="HATPase_c"/>
    <property type="match status" value="1"/>
</dbReference>
<comment type="catalytic activity">
    <reaction evidence="1">
        <text>ATP + protein L-histidine = ADP + protein N-phospho-L-histidine.</text>
        <dbReference type="EC" id="2.7.13.3"/>
    </reaction>
</comment>
<protein>
    <recommendedName>
        <fullName evidence="12">Sensor-like histidine kinase SenX3</fullName>
        <ecNumber evidence="3">2.7.13.3</ecNumber>
    </recommendedName>
</protein>
<dbReference type="GO" id="GO:0004721">
    <property type="term" value="F:phosphoprotein phosphatase activity"/>
    <property type="evidence" value="ECO:0007669"/>
    <property type="project" value="TreeGrafter"/>
</dbReference>
<evidence type="ECO:0000256" key="10">
    <source>
        <dbReference type="ARBA" id="ARBA00023012"/>
    </source>
</evidence>
<dbReference type="InterPro" id="IPR005467">
    <property type="entry name" value="His_kinase_dom"/>
</dbReference>
<evidence type="ECO:0000256" key="9">
    <source>
        <dbReference type="ARBA" id="ARBA00022989"/>
    </source>
</evidence>
<evidence type="ECO:0000256" key="2">
    <source>
        <dbReference type="ARBA" id="ARBA00004651"/>
    </source>
</evidence>
<dbReference type="PROSITE" id="PS50109">
    <property type="entry name" value="HIS_KIN"/>
    <property type="match status" value="1"/>
</dbReference>
<evidence type="ECO:0000256" key="11">
    <source>
        <dbReference type="ARBA" id="ARBA00023136"/>
    </source>
</evidence>
<keyword evidence="6" id="KW-0808">Transferase</keyword>
<dbReference type="RefSeq" id="WP_006302284.1">
    <property type="nucleotide sequence ID" value="NZ_ACGK02000001.1"/>
</dbReference>
<evidence type="ECO:0000256" key="5">
    <source>
        <dbReference type="ARBA" id="ARBA00022553"/>
    </source>
</evidence>
<dbReference type="AlphaFoldDB" id="F1T5U2"/>
<evidence type="ECO:0000256" key="3">
    <source>
        <dbReference type="ARBA" id="ARBA00012438"/>
    </source>
</evidence>
<keyword evidence="7 13" id="KW-0812">Transmembrane</keyword>
<dbReference type="CDD" id="cd00082">
    <property type="entry name" value="HisKA"/>
    <property type="match status" value="1"/>
</dbReference>
<dbReference type="InterPro" id="IPR003594">
    <property type="entry name" value="HATPase_dom"/>
</dbReference>
<dbReference type="GO" id="GO:0000155">
    <property type="term" value="F:phosphorelay sensor kinase activity"/>
    <property type="evidence" value="ECO:0007669"/>
    <property type="project" value="InterPro"/>
</dbReference>
<dbReference type="SUPFAM" id="SSF55874">
    <property type="entry name" value="ATPase domain of HSP90 chaperone/DNA topoisomerase II/histidine kinase"/>
    <property type="match status" value="1"/>
</dbReference>
<evidence type="ECO:0000256" key="13">
    <source>
        <dbReference type="SAM" id="Phobius"/>
    </source>
</evidence>
<name>F1T5U2_9ACTN</name>
<reference evidence="15 16" key="1">
    <citation type="submission" date="2011-02" db="EMBL/GenBank/DDBJ databases">
        <authorList>
            <person name="Muzny D."/>
            <person name="Qin X."/>
            <person name="Buhay C."/>
            <person name="Dugan-Rocha S."/>
            <person name="Ding Y."/>
            <person name="Chen G."/>
            <person name="Hawes A."/>
            <person name="Holder M."/>
            <person name="Jhangiani S."/>
            <person name="Johnson A."/>
            <person name="Khan Z."/>
            <person name="Li Z."/>
            <person name="Liu W."/>
            <person name="Liu X."/>
            <person name="Perez L."/>
            <person name="Shen H."/>
            <person name="Wang Q."/>
            <person name="Watt J."/>
            <person name="Xi L."/>
            <person name="Xin Y."/>
            <person name="Zhou J."/>
            <person name="Deng J."/>
            <person name="Jiang H."/>
            <person name="Liu Y."/>
            <person name="Qu J."/>
            <person name="Song X.-Z."/>
            <person name="Zhang L."/>
            <person name="Villasana D."/>
            <person name="Johnson A."/>
            <person name="Liu J."/>
            <person name="Liyanage D."/>
            <person name="Lorensuhewa L."/>
            <person name="Robinson T."/>
            <person name="Song A."/>
            <person name="Song B.-B."/>
            <person name="Dinh H."/>
            <person name="Thornton R."/>
            <person name="Coyle M."/>
            <person name="Francisco L."/>
            <person name="Jackson L."/>
            <person name="Javaid M."/>
            <person name="Korchina V."/>
            <person name="Kovar C."/>
            <person name="Mata R."/>
            <person name="Mathew T."/>
            <person name="Ngo R."/>
            <person name="Nguyen L."/>
            <person name="Nguyen N."/>
            <person name="Okwuonu G."/>
            <person name="Ongeri F."/>
            <person name="Pham C."/>
            <person name="Simmons D."/>
            <person name="Wilczek-Boney K."/>
            <person name="Hale W."/>
            <person name="Jakkamsetti A."/>
            <person name="Pham P."/>
            <person name="Ruth R."/>
            <person name="San Lucas F."/>
            <person name="Warren J."/>
            <person name="Zhang J."/>
            <person name="Zhao Z."/>
            <person name="Zhou C."/>
            <person name="Zhu D."/>
            <person name="Lee S."/>
            <person name="Bess C."/>
            <person name="Blankenburg K."/>
            <person name="Forbes L."/>
            <person name="Fu Q."/>
            <person name="Gubbala S."/>
            <person name="Hirani K."/>
            <person name="Jayaseelan J.C."/>
            <person name="Lara F."/>
            <person name="Munidasa M."/>
            <person name="Palculict T."/>
            <person name="Patil S."/>
            <person name="Pu L.-L."/>
            <person name="Saada N."/>
            <person name="Tang L."/>
            <person name="Weissenberger G."/>
            <person name="Zhu Y."/>
            <person name="Hemphill L."/>
            <person name="Shang Y."/>
            <person name="Youmans B."/>
            <person name="Ayvaz T."/>
            <person name="Ross M."/>
            <person name="Santibanez J."/>
            <person name="Aqrawi P."/>
            <person name="Gross S."/>
            <person name="Joshi V."/>
            <person name="Fowler G."/>
            <person name="Nazareth L."/>
            <person name="Reid J."/>
            <person name="Worley K."/>
            <person name="Petrosino J."/>
            <person name="Highlander S."/>
            <person name="Gibbs R."/>
        </authorList>
    </citation>
    <scope>NUCLEOTIDE SEQUENCE [LARGE SCALE GENOMIC DNA]</scope>
    <source>
        <strain evidence="15 16">DSM 15829</strain>
    </source>
</reference>
<organism evidence="15 16">
    <name type="scientific">Fannyhessea vaginae DSM 15829</name>
    <dbReference type="NCBI Taxonomy" id="525256"/>
    <lineage>
        <taxon>Bacteria</taxon>
        <taxon>Bacillati</taxon>
        <taxon>Actinomycetota</taxon>
        <taxon>Coriobacteriia</taxon>
        <taxon>Coriobacteriales</taxon>
        <taxon>Atopobiaceae</taxon>
        <taxon>Fannyhessea</taxon>
    </lineage>
</organism>
<dbReference type="Proteomes" id="UP000005947">
    <property type="component" value="Unassembled WGS sequence"/>
</dbReference>
<evidence type="ECO:0000256" key="6">
    <source>
        <dbReference type="ARBA" id="ARBA00022679"/>
    </source>
</evidence>
<keyword evidence="4" id="KW-1003">Cell membrane</keyword>
<dbReference type="EC" id="2.7.13.3" evidence="3"/>
<evidence type="ECO:0000313" key="16">
    <source>
        <dbReference type="Proteomes" id="UP000005947"/>
    </source>
</evidence>
<dbReference type="GO" id="GO:0016036">
    <property type="term" value="P:cellular response to phosphate starvation"/>
    <property type="evidence" value="ECO:0007669"/>
    <property type="project" value="TreeGrafter"/>
</dbReference>
<dbReference type="PANTHER" id="PTHR45453">
    <property type="entry name" value="PHOSPHATE REGULON SENSOR PROTEIN PHOR"/>
    <property type="match status" value="1"/>
</dbReference>
<dbReference type="GO" id="GO:0005886">
    <property type="term" value="C:plasma membrane"/>
    <property type="evidence" value="ECO:0007669"/>
    <property type="project" value="UniProtKB-SubCell"/>
</dbReference>